<dbReference type="InterPro" id="IPR001173">
    <property type="entry name" value="Glyco_trans_2-like"/>
</dbReference>
<keyword evidence="3 9" id="KW-0808">Transferase</keyword>
<keyword evidence="2" id="KW-0328">Glycosyltransferase</keyword>
<dbReference type="InterPro" id="IPR029044">
    <property type="entry name" value="Nucleotide-diphossugar_trans"/>
</dbReference>
<dbReference type="GO" id="GO:0005886">
    <property type="term" value="C:plasma membrane"/>
    <property type="evidence" value="ECO:0007669"/>
    <property type="project" value="TreeGrafter"/>
</dbReference>
<dbReference type="CDD" id="cd04179">
    <property type="entry name" value="DPM_DPG-synthase_like"/>
    <property type="match status" value="1"/>
</dbReference>
<organism evidence="9">
    <name type="scientific">Fervidobacterium pennivorans</name>
    <dbReference type="NCBI Taxonomy" id="93466"/>
    <lineage>
        <taxon>Bacteria</taxon>
        <taxon>Thermotogati</taxon>
        <taxon>Thermotogota</taxon>
        <taxon>Thermotogae</taxon>
        <taxon>Thermotogales</taxon>
        <taxon>Fervidobacteriaceae</taxon>
        <taxon>Fervidobacterium</taxon>
    </lineage>
</organism>
<accession>A0A7V4KBG4</accession>
<keyword evidence="4" id="KW-0812">Transmembrane</keyword>
<dbReference type="Gene3D" id="3.90.550.10">
    <property type="entry name" value="Spore Coat Polysaccharide Biosynthesis Protein SpsA, Chain A"/>
    <property type="match status" value="1"/>
</dbReference>
<keyword evidence="1" id="KW-1003">Cell membrane</keyword>
<dbReference type="InterPro" id="IPR050256">
    <property type="entry name" value="Glycosyltransferase_2"/>
</dbReference>
<evidence type="ECO:0000256" key="7">
    <source>
        <dbReference type="ARBA" id="ARBA00023136"/>
    </source>
</evidence>
<protein>
    <submittedName>
        <fullName evidence="9">Glycosyltransferase family 2 protein</fullName>
    </submittedName>
</protein>
<feature type="domain" description="Glycosyltransferase 2-like" evidence="8">
    <location>
        <begin position="20"/>
        <end position="154"/>
    </location>
</feature>
<evidence type="ECO:0000256" key="4">
    <source>
        <dbReference type="ARBA" id="ARBA00022692"/>
    </source>
</evidence>
<proteinExistence type="predicted"/>
<comment type="caution">
    <text evidence="9">The sequence shown here is derived from an EMBL/GenBank/DDBJ whole genome shotgun (WGS) entry which is preliminary data.</text>
</comment>
<dbReference type="GO" id="GO:0009103">
    <property type="term" value="P:lipopolysaccharide biosynthetic process"/>
    <property type="evidence" value="ECO:0007669"/>
    <property type="project" value="UniProtKB-KW"/>
</dbReference>
<dbReference type="AlphaFoldDB" id="A0A7V4KBG4"/>
<keyword evidence="7" id="KW-0472">Membrane</keyword>
<dbReference type="PANTHER" id="PTHR48090:SF3">
    <property type="entry name" value="UNDECAPRENYL-PHOSPHATE 4-DEOXY-4-FORMAMIDO-L-ARABINOSE TRANSFERASE"/>
    <property type="match status" value="1"/>
</dbReference>
<name>A0A7V4KBG4_FERPE</name>
<evidence type="ECO:0000313" key="9">
    <source>
        <dbReference type="EMBL" id="HGU52078.1"/>
    </source>
</evidence>
<evidence type="ECO:0000256" key="3">
    <source>
        <dbReference type="ARBA" id="ARBA00022679"/>
    </source>
</evidence>
<dbReference type="GO" id="GO:0099621">
    <property type="term" value="F:undecaprenyl-phosphate 4-deoxy-4-formamido-L-arabinose transferase activity"/>
    <property type="evidence" value="ECO:0007669"/>
    <property type="project" value="TreeGrafter"/>
</dbReference>
<keyword evidence="5" id="KW-0448">Lipopolysaccharide biosynthesis</keyword>
<evidence type="ECO:0000256" key="1">
    <source>
        <dbReference type="ARBA" id="ARBA00022475"/>
    </source>
</evidence>
<reference evidence="9" key="1">
    <citation type="journal article" date="2020" name="mSystems">
        <title>Genome- and Community-Level Interaction Insights into Carbon Utilization and Element Cycling Functions of Hydrothermarchaeota in Hydrothermal Sediment.</title>
        <authorList>
            <person name="Zhou Z."/>
            <person name="Liu Y."/>
            <person name="Xu W."/>
            <person name="Pan J."/>
            <person name="Luo Z.H."/>
            <person name="Li M."/>
        </authorList>
    </citation>
    <scope>NUCLEOTIDE SEQUENCE [LARGE SCALE GENOMIC DNA]</scope>
    <source>
        <strain evidence="9">SpSt-61</strain>
    </source>
</reference>
<keyword evidence="6" id="KW-1133">Transmembrane helix</keyword>
<dbReference type="PANTHER" id="PTHR48090">
    <property type="entry name" value="UNDECAPRENYL-PHOSPHATE 4-DEOXY-4-FORMAMIDO-L-ARABINOSE TRANSFERASE-RELATED"/>
    <property type="match status" value="1"/>
</dbReference>
<dbReference type="SUPFAM" id="SSF53448">
    <property type="entry name" value="Nucleotide-diphospho-sugar transferases"/>
    <property type="match status" value="1"/>
</dbReference>
<dbReference type="Pfam" id="PF00535">
    <property type="entry name" value="Glycos_transf_2"/>
    <property type="match status" value="1"/>
</dbReference>
<evidence type="ECO:0000259" key="8">
    <source>
        <dbReference type="Pfam" id="PF00535"/>
    </source>
</evidence>
<evidence type="ECO:0000256" key="2">
    <source>
        <dbReference type="ARBA" id="ARBA00022676"/>
    </source>
</evidence>
<dbReference type="EMBL" id="DSZZ01000040">
    <property type="protein sequence ID" value="HGU52078.1"/>
    <property type="molecule type" value="Genomic_DNA"/>
</dbReference>
<sequence length="255" mass="29600">MSEKVIDTFTHKVGKAEVAVLMPVHNEAKTIEETVKSFYNVIGSKMPLEIVLSEDGSNDNTQEIIEKMSEMIPLKAILSPFRKGYAGGIKDGLKLVEAEYVLITDSDGQHDPTDFWKLWNLRTNYDIVSGWRKNRADAFHRKVMSKIFQLMVKCTFNLPNFMDMTAPFKLMKTEVAREIASECKYMSESFWNEFTVRAYTKGLNIVEISVNHRRRMDNSSTRVYKPWKIPKIAWTQVNALFKLRSEIRNRQELKC</sequence>
<evidence type="ECO:0000256" key="6">
    <source>
        <dbReference type="ARBA" id="ARBA00022989"/>
    </source>
</evidence>
<gene>
    <name evidence="9" type="ORF">ENT78_00870</name>
</gene>
<evidence type="ECO:0000256" key="5">
    <source>
        <dbReference type="ARBA" id="ARBA00022985"/>
    </source>
</evidence>